<evidence type="ECO:0000313" key="4">
    <source>
        <dbReference type="Proteomes" id="UP001230908"/>
    </source>
</evidence>
<dbReference type="Gene3D" id="3.30.300.30">
    <property type="match status" value="1"/>
</dbReference>
<dbReference type="PANTHER" id="PTHR43201">
    <property type="entry name" value="ACYL-COA SYNTHETASE"/>
    <property type="match status" value="1"/>
</dbReference>
<organism evidence="3 4">
    <name type="scientific">Phytohabitans maris</name>
    <dbReference type="NCBI Taxonomy" id="3071409"/>
    <lineage>
        <taxon>Bacteria</taxon>
        <taxon>Bacillati</taxon>
        <taxon>Actinomycetota</taxon>
        <taxon>Actinomycetes</taxon>
        <taxon>Micromonosporales</taxon>
        <taxon>Micromonosporaceae</taxon>
    </lineage>
</organism>
<dbReference type="Pfam" id="PF00501">
    <property type="entry name" value="AMP-binding"/>
    <property type="match status" value="1"/>
</dbReference>
<reference evidence="3 4" key="1">
    <citation type="submission" date="2023-08" db="EMBL/GenBank/DDBJ databases">
        <title>Phytohabitans sansha sp. nov., isolated from marine sediment.</title>
        <authorList>
            <person name="Zhao Y."/>
            <person name="Yi K."/>
        </authorList>
    </citation>
    <scope>NUCLEOTIDE SEQUENCE [LARGE SCALE GENOMIC DNA]</scope>
    <source>
        <strain evidence="3 4">ZYX-F-186</strain>
    </source>
</reference>
<dbReference type="Pfam" id="PF13193">
    <property type="entry name" value="AMP-binding_C"/>
    <property type="match status" value="1"/>
</dbReference>
<evidence type="ECO:0000313" key="3">
    <source>
        <dbReference type="EMBL" id="MDQ7903722.1"/>
    </source>
</evidence>
<dbReference type="PROSITE" id="PS00455">
    <property type="entry name" value="AMP_BINDING"/>
    <property type="match status" value="1"/>
</dbReference>
<dbReference type="InterPro" id="IPR045851">
    <property type="entry name" value="AMP-bd_C_sf"/>
</dbReference>
<dbReference type="Proteomes" id="UP001230908">
    <property type="component" value="Unassembled WGS sequence"/>
</dbReference>
<comment type="caution">
    <text evidence="3">The sequence shown here is derived from an EMBL/GenBank/DDBJ whole genome shotgun (WGS) entry which is preliminary data.</text>
</comment>
<keyword evidence="4" id="KW-1185">Reference proteome</keyword>
<gene>
    <name evidence="3" type="ORF">RB614_04225</name>
</gene>
<name>A0ABU0ZBM9_9ACTN</name>
<dbReference type="PANTHER" id="PTHR43201:SF32">
    <property type="entry name" value="2-SUCCINYLBENZOATE--COA LIGASE, CHLOROPLASTIC_PEROXISOMAL"/>
    <property type="match status" value="1"/>
</dbReference>
<sequence>MAERYETVWEVLRRRAEATPDGLTAVDEHGRRLTFGELRVEAEAVAAALAARGVGEGTVVSWQLPTRIESVILMAALTRLGAPQNPIVPISREREVGFMVAQLRTRLLVVPDVLRGHDHAAMARDLAARDPGMDVLVLTDRLPRADPATLPPPPAPPATFAGYPVRWVLYSSGSTSDPKGARHTDGSVLTMGRNLIGRLELVPDDRVAMVSPFAHIGGMTWFVISLLAGCANILTERFNDDAIAALSREGVTIAGTTTPFHEAYLKAQLASPVPIFPRVRAFPGGGATRSLDLHHRLKAAFGGVGVISGYGSTETGPLTIPSVGDPDRVLAETEGRPYDTTEIRIVRADGSLAGTGESGEVCARGPQMMLGYVDPALDTAFDRDGFFHTGDLGSLDAEGNLRITGRLKDIIIRKGENISSQEVQELLSLHPSIVDVAVVGMPDPVVGEMCCAVAVLAPDAYPLSLADVRDFLLGKGLSIQKVPERLAFTDALPRTDTGKIMRHLLREMLA</sequence>
<feature type="domain" description="AMP-dependent synthetase/ligase" evidence="1">
    <location>
        <begin position="12"/>
        <end position="372"/>
    </location>
</feature>
<dbReference type="EMBL" id="JAVHUY010000003">
    <property type="protein sequence ID" value="MDQ7903722.1"/>
    <property type="molecule type" value="Genomic_DNA"/>
</dbReference>
<dbReference type="Gene3D" id="3.40.50.12780">
    <property type="entry name" value="N-terminal domain of ligase-like"/>
    <property type="match status" value="1"/>
</dbReference>
<dbReference type="RefSeq" id="WP_308710997.1">
    <property type="nucleotide sequence ID" value="NZ_JAVHUY010000003.1"/>
</dbReference>
<accession>A0ABU0ZBM9</accession>
<feature type="domain" description="AMP-binding enzyme C-terminal" evidence="2">
    <location>
        <begin position="422"/>
        <end position="499"/>
    </location>
</feature>
<dbReference type="InterPro" id="IPR042099">
    <property type="entry name" value="ANL_N_sf"/>
</dbReference>
<dbReference type="InterPro" id="IPR025110">
    <property type="entry name" value="AMP-bd_C"/>
</dbReference>
<evidence type="ECO:0000259" key="2">
    <source>
        <dbReference type="Pfam" id="PF13193"/>
    </source>
</evidence>
<proteinExistence type="predicted"/>
<evidence type="ECO:0000259" key="1">
    <source>
        <dbReference type="Pfam" id="PF00501"/>
    </source>
</evidence>
<dbReference type="SUPFAM" id="SSF56801">
    <property type="entry name" value="Acetyl-CoA synthetase-like"/>
    <property type="match status" value="1"/>
</dbReference>
<dbReference type="InterPro" id="IPR020845">
    <property type="entry name" value="AMP-binding_CS"/>
</dbReference>
<dbReference type="InterPro" id="IPR000873">
    <property type="entry name" value="AMP-dep_synth/lig_dom"/>
</dbReference>
<protein>
    <submittedName>
        <fullName evidence="3">AMP-binding protein</fullName>
    </submittedName>
</protein>